<dbReference type="PANTHER" id="PTHR43811">
    <property type="entry name" value="FKBP-TYPE PEPTIDYL-PROLYL CIS-TRANS ISOMERASE FKPA"/>
    <property type="match status" value="1"/>
</dbReference>
<keyword evidence="8" id="KW-1185">Reference proteome</keyword>
<dbReference type="KEGG" id="rarg:115753842"/>
<evidence type="ECO:0000256" key="4">
    <source>
        <dbReference type="ARBA" id="ARBA00023235"/>
    </source>
</evidence>
<evidence type="ECO:0000313" key="8">
    <source>
        <dbReference type="Proteomes" id="UP000827889"/>
    </source>
</evidence>
<evidence type="ECO:0000256" key="5">
    <source>
        <dbReference type="PROSITE-ProRule" id="PRU00277"/>
    </source>
</evidence>
<gene>
    <name evidence="9" type="primary">LOC115753842</name>
</gene>
<sequence>MMAASSVSSLFLPSPPPPPPPGLDGGKTSCTSCQSNAGRRLGGPFVRCSGAVPEVSNVVKHGGHLTSVKRRDAIGLLCGLSSFFINSFDVNGAGLPPEEKPKLCDSTCEKELENVPMVTTESGLQYKDIKVGDGPSPPIGFQVAANYVAMVPSGQIFDSSLEKGQLYIFRVGSGQVIKGLDEGLLSMKVGGKRRLYIPGSLAFPKGLTSAPGRPRVAPNSPVIFDVSLEYIPGLDVDEE</sequence>
<evidence type="ECO:0000259" key="7">
    <source>
        <dbReference type="PROSITE" id="PS50059"/>
    </source>
</evidence>
<dbReference type="AlphaFoldDB" id="A0A8B8QPZ4"/>
<feature type="domain" description="PPIase FKBP-type" evidence="7">
    <location>
        <begin position="140"/>
        <end position="232"/>
    </location>
</feature>
<protein>
    <recommendedName>
        <fullName evidence="2 5">peptidylprolyl isomerase</fullName>
        <ecNumber evidence="2 5">5.2.1.8</ecNumber>
    </recommendedName>
</protein>
<dbReference type="OrthoDB" id="77911at2759"/>
<dbReference type="SUPFAM" id="SSF54534">
    <property type="entry name" value="FKBP-like"/>
    <property type="match status" value="1"/>
</dbReference>
<evidence type="ECO:0000256" key="3">
    <source>
        <dbReference type="ARBA" id="ARBA00023110"/>
    </source>
</evidence>
<evidence type="ECO:0000256" key="6">
    <source>
        <dbReference type="SAM" id="MobiDB-lite"/>
    </source>
</evidence>
<feature type="compositionally biased region" description="Low complexity" evidence="6">
    <location>
        <begin position="1"/>
        <end position="12"/>
    </location>
</feature>
<accession>A0A8B8QPZ4</accession>
<name>A0A8B8QPZ4_9MYRT</name>
<feature type="region of interest" description="Disordered" evidence="6">
    <location>
        <begin position="1"/>
        <end position="30"/>
    </location>
</feature>
<dbReference type="Proteomes" id="UP000827889">
    <property type="component" value="Chromosome 4"/>
</dbReference>
<proteinExistence type="predicted"/>
<reference evidence="9" key="1">
    <citation type="submission" date="2025-08" db="UniProtKB">
        <authorList>
            <consortium name="RefSeq"/>
        </authorList>
    </citation>
    <scope>IDENTIFICATION</scope>
    <source>
        <tissue evidence="9">Leaf</tissue>
    </source>
</reference>
<dbReference type="PROSITE" id="PS50059">
    <property type="entry name" value="FKBP_PPIASE"/>
    <property type="match status" value="1"/>
</dbReference>
<dbReference type="EC" id="5.2.1.8" evidence="2 5"/>
<feature type="compositionally biased region" description="Pro residues" evidence="6">
    <location>
        <begin position="13"/>
        <end position="22"/>
    </location>
</feature>
<dbReference type="InterPro" id="IPR046357">
    <property type="entry name" value="PPIase_dom_sf"/>
</dbReference>
<organism evidence="8 9">
    <name type="scientific">Rhodamnia argentea</name>
    <dbReference type="NCBI Taxonomy" id="178133"/>
    <lineage>
        <taxon>Eukaryota</taxon>
        <taxon>Viridiplantae</taxon>
        <taxon>Streptophyta</taxon>
        <taxon>Embryophyta</taxon>
        <taxon>Tracheophyta</taxon>
        <taxon>Spermatophyta</taxon>
        <taxon>Magnoliopsida</taxon>
        <taxon>eudicotyledons</taxon>
        <taxon>Gunneridae</taxon>
        <taxon>Pentapetalae</taxon>
        <taxon>rosids</taxon>
        <taxon>malvids</taxon>
        <taxon>Myrtales</taxon>
        <taxon>Myrtaceae</taxon>
        <taxon>Myrtoideae</taxon>
        <taxon>Myrteae</taxon>
        <taxon>Australasian group</taxon>
        <taxon>Rhodamnia</taxon>
    </lineage>
</organism>
<keyword evidence="3 5" id="KW-0697">Rotamase</keyword>
<evidence type="ECO:0000313" key="9">
    <source>
        <dbReference type="RefSeq" id="XP_030548528.1"/>
    </source>
</evidence>
<keyword evidence="4 5" id="KW-0413">Isomerase</keyword>
<dbReference type="Gene3D" id="3.10.50.40">
    <property type="match status" value="1"/>
</dbReference>
<dbReference type="GO" id="GO:0003755">
    <property type="term" value="F:peptidyl-prolyl cis-trans isomerase activity"/>
    <property type="evidence" value="ECO:0007669"/>
    <property type="project" value="UniProtKB-KW"/>
</dbReference>
<evidence type="ECO:0000256" key="1">
    <source>
        <dbReference type="ARBA" id="ARBA00000971"/>
    </source>
</evidence>
<dbReference type="InterPro" id="IPR001179">
    <property type="entry name" value="PPIase_FKBP_dom"/>
</dbReference>
<evidence type="ECO:0000256" key="2">
    <source>
        <dbReference type="ARBA" id="ARBA00013194"/>
    </source>
</evidence>
<dbReference type="Pfam" id="PF00254">
    <property type="entry name" value="FKBP_C"/>
    <property type="match status" value="1"/>
</dbReference>
<dbReference type="PANTHER" id="PTHR43811:SF17">
    <property type="entry name" value="PEPTIDYL-PROLYL CIS-TRANS ISOMERASE FKBP16-3, CHLOROPLASTIC"/>
    <property type="match status" value="1"/>
</dbReference>
<dbReference type="RefSeq" id="XP_030548528.1">
    <property type="nucleotide sequence ID" value="XM_030692668.2"/>
</dbReference>
<dbReference type="GeneID" id="115753842"/>
<comment type="catalytic activity">
    <reaction evidence="1 5">
        <text>[protein]-peptidylproline (omega=180) = [protein]-peptidylproline (omega=0)</text>
        <dbReference type="Rhea" id="RHEA:16237"/>
        <dbReference type="Rhea" id="RHEA-COMP:10747"/>
        <dbReference type="Rhea" id="RHEA-COMP:10748"/>
        <dbReference type="ChEBI" id="CHEBI:83833"/>
        <dbReference type="ChEBI" id="CHEBI:83834"/>
        <dbReference type="EC" id="5.2.1.8"/>
    </reaction>
</comment>
<dbReference type="FunFam" id="3.10.50.40:FF:000038">
    <property type="entry name" value="Peptidylprolyl isomerase"/>
    <property type="match status" value="1"/>
</dbReference>